<dbReference type="Proteomes" id="UP000800097">
    <property type="component" value="Unassembled WGS sequence"/>
</dbReference>
<reference evidence="3" key="1">
    <citation type="journal article" date="2020" name="Stud. Mycol.">
        <title>101 Dothideomycetes genomes: a test case for predicting lifestyles and emergence of pathogens.</title>
        <authorList>
            <person name="Haridas S."/>
            <person name="Albert R."/>
            <person name="Binder M."/>
            <person name="Bloem J."/>
            <person name="Labutti K."/>
            <person name="Salamov A."/>
            <person name="Andreopoulos B."/>
            <person name="Baker S."/>
            <person name="Barry K."/>
            <person name="Bills G."/>
            <person name="Bluhm B."/>
            <person name="Cannon C."/>
            <person name="Castanera R."/>
            <person name="Culley D."/>
            <person name="Daum C."/>
            <person name="Ezra D."/>
            <person name="Gonzalez J."/>
            <person name="Henrissat B."/>
            <person name="Kuo A."/>
            <person name="Liang C."/>
            <person name="Lipzen A."/>
            <person name="Lutzoni F."/>
            <person name="Magnuson J."/>
            <person name="Mondo S."/>
            <person name="Nolan M."/>
            <person name="Ohm R."/>
            <person name="Pangilinan J."/>
            <person name="Park H.-J."/>
            <person name="Ramirez L."/>
            <person name="Alfaro M."/>
            <person name="Sun H."/>
            <person name="Tritt A."/>
            <person name="Yoshinaga Y."/>
            <person name="Zwiers L.-H."/>
            <person name="Turgeon B."/>
            <person name="Goodwin S."/>
            <person name="Spatafora J."/>
            <person name="Crous P."/>
            <person name="Grigoriev I."/>
        </authorList>
    </citation>
    <scope>NUCLEOTIDE SEQUENCE</scope>
    <source>
        <strain evidence="3">CBS 379.55</strain>
    </source>
</reference>
<accession>A0A6A6JR55</accession>
<sequence length="313" mass="34484">MTSTDLAQQLEALRAELNAAKASENAAIERAQTQYREMRVSIRTAEKLELKLHRQVMEAEGKAGRQADALLYFRWRLDETEKALATKTEEAEKAKALALELATEMEREKERHRRTAELARRTGTSWERMREENERLTKQLKKQTISLQASVSTVATSPQKRTASLVVDAQEDMGRPAKLLRGSDEHTPSRASQAAWTKLQRDSTLNGRSPYASNHSLQRRQNAASGSPNLLRRPVSSSSSSSSSSSGPSLQGSMAVTDLPEFPYAYTRPSSFSSSVPAPMAPSQPSTPSRPSSTQQPTESQTATGQRSVTVVP</sequence>
<evidence type="ECO:0000256" key="2">
    <source>
        <dbReference type="SAM" id="MobiDB-lite"/>
    </source>
</evidence>
<evidence type="ECO:0000313" key="3">
    <source>
        <dbReference type="EMBL" id="KAF2278583.1"/>
    </source>
</evidence>
<feature type="compositionally biased region" description="Polar residues" evidence="2">
    <location>
        <begin position="202"/>
        <end position="228"/>
    </location>
</feature>
<feature type="coiled-coil region" evidence="1">
    <location>
        <begin position="3"/>
        <end position="48"/>
    </location>
</feature>
<dbReference type="EMBL" id="ML986487">
    <property type="protein sequence ID" value="KAF2278583.1"/>
    <property type="molecule type" value="Genomic_DNA"/>
</dbReference>
<keyword evidence="1" id="KW-0175">Coiled coil</keyword>
<feature type="region of interest" description="Disordered" evidence="2">
    <location>
        <begin position="147"/>
        <end position="313"/>
    </location>
</feature>
<organism evidence="3 4">
    <name type="scientific">Westerdykella ornata</name>
    <dbReference type="NCBI Taxonomy" id="318751"/>
    <lineage>
        <taxon>Eukaryota</taxon>
        <taxon>Fungi</taxon>
        <taxon>Dikarya</taxon>
        <taxon>Ascomycota</taxon>
        <taxon>Pezizomycotina</taxon>
        <taxon>Dothideomycetes</taxon>
        <taxon>Pleosporomycetidae</taxon>
        <taxon>Pleosporales</taxon>
        <taxon>Sporormiaceae</taxon>
        <taxon>Westerdykella</taxon>
    </lineage>
</organism>
<feature type="compositionally biased region" description="Polar residues" evidence="2">
    <location>
        <begin position="147"/>
        <end position="162"/>
    </location>
</feature>
<keyword evidence="4" id="KW-1185">Reference proteome</keyword>
<protein>
    <submittedName>
        <fullName evidence="3">Uncharacterized protein</fullName>
    </submittedName>
</protein>
<evidence type="ECO:0000313" key="4">
    <source>
        <dbReference type="Proteomes" id="UP000800097"/>
    </source>
</evidence>
<evidence type="ECO:0000256" key="1">
    <source>
        <dbReference type="SAM" id="Coils"/>
    </source>
</evidence>
<name>A0A6A6JR55_WESOR</name>
<dbReference type="GeneID" id="54546972"/>
<feature type="compositionally biased region" description="Low complexity" evidence="2">
    <location>
        <begin position="283"/>
        <end position="302"/>
    </location>
</feature>
<feature type="compositionally biased region" description="Low complexity" evidence="2">
    <location>
        <begin position="236"/>
        <end position="246"/>
    </location>
</feature>
<feature type="region of interest" description="Disordered" evidence="2">
    <location>
        <begin position="106"/>
        <end position="130"/>
    </location>
</feature>
<feature type="compositionally biased region" description="Polar residues" evidence="2">
    <location>
        <begin position="303"/>
        <end position="313"/>
    </location>
</feature>
<feature type="compositionally biased region" description="Basic and acidic residues" evidence="2">
    <location>
        <begin position="106"/>
        <end position="120"/>
    </location>
</feature>
<gene>
    <name evidence="3" type="ORF">EI97DRAFT_214334</name>
</gene>
<dbReference type="AlphaFoldDB" id="A0A6A6JR55"/>
<proteinExistence type="predicted"/>
<dbReference type="RefSeq" id="XP_033656122.1">
    <property type="nucleotide sequence ID" value="XM_033793797.1"/>
</dbReference>